<evidence type="ECO:0000313" key="3">
    <source>
        <dbReference type="Proteomes" id="UP000613177"/>
    </source>
</evidence>
<sequence length="484" mass="54879">DRLAVPFYERLSISSTRKKTPSAKEYSVLSALVNQSNYNLSLAIQDLRLPTAWDVRARHELIEASPDNMQLTYTGKKKKKNLKLSMDKCGIYYFEIKVISKGTDGHIGIGFCRKINSLNRFPGWGEHSWGYHGENGNIYAGPGTEKAYGPSYGTGDIIGCGIDFRDMSAFYTKNGLYLGTAFKNIKDTDIYPFVGFKTPKEQIEANFGLSPFKFDIQQYMTNKKREAVNSIVNQPTQKKKPRSSVINNSICKNNADNLIMEYLRHSGYHKSAMALENTMKLESEQVDSENVHRQDNPFIEFKLQCRKFMEMVKRAQLNQNKPATNNDEYEAQSLQVSKGNNKRTTSHANLDFPNLKNKKQRFSEDSIDTLQSVMEFGNALMNRYGPQLEKNRLMNSELLTAFSTLAYTDLSNEAVAYLYQTPYIEIVASELNSAILVSLGKYPNSSIERIYRQTTVTIEELVLGGNAKAALLDPEHDCLKMTDM</sequence>
<reference evidence="2" key="1">
    <citation type="submission" date="2021-01" db="EMBL/GenBank/DDBJ databases">
        <title>Metabolic potential, ecology and presence of endohyphal bacteria is reflected in genomic diversity of Mucoromycotina.</title>
        <authorList>
            <person name="Muszewska A."/>
            <person name="Okrasinska A."/>
            <person name="Steczkiewicz K."/>
            <person name="Drgas O."/>
            <person name="Orlowska M."/>
            <person name="Perlinska-Lenart U."/>
            <person name="Aleksandrzak-Piekarczyk T."/>
            <person name="Szatraj K."/>
            <person name="Zielenkiewicz U."/>
            <person name="Pilsyk S."/>
            <person name="Malc E."/>
            <person name="Mieczkowski P."/>
            <person name="Kruszewska J.S."/>
            <person name="Biernat P."/>
            <person name="Pawlowska J."/>
        </authorList>
    </citation>
    <scope>NUCLEOTIDE SEQUENCE</scope>
    <source>
        <strain evidence="2">WA0000018081</strain>
    </source>
</reference>
<gene>
    <name evidence="2" type="ORF">INT48_003457</name>
</gene>
<organism evidence="2 3">
    <name type="scientific">Thamnidium elegans</name>
    <dbReference type="NCBI Taxonomy" id="101142"/>
    <lineage>
        <taxon>Eukaryota</taxon>
        <taxon>Fungi</taxon>
        <taxon>Fungi incertae sedis</taxon>
        <taxon>Mucoromycota</taxon>
        <taxon>Mucoromycotina</taxon>
        <taxon>Mucoromycetes</taxon>
        <taxon>Mucorales</taxon>
        <taxon>Mucorineae</taxon>
        <taxon>Mucoraceae</taxon>
        <taxon>Thamnidium</taxon>
    </lineage>
</organism>
<protein>
    <recommendedName>
        <fullName evidence="1">B30.2/SPRY domain-containing protein</fullName>
    </recommendedName>
</protein>
<dbReference type="PANTHER" id="PTHR12864">
    <property type="entry name" value="RAN BINDING PROTEIN 9-RELATED"/>
    <property type="match status" value="1"/>
</dbReference>
<dbReference type="InterPro" id="IPR001870">
    <property type="entry name" value="B30.2/SPRY"/>
</dbReference>
<evidence type="ECO:0000313" key="2">
    <source>
        <dbReference type="EMBL" id="KAG2231088.1"/>
    </source>
</evidence>
<dbReference type="EMBL" id="JAEPRE010000168">
    <property type="protein sequence ID" value="KAG2231088.1"/>
    <property type="molecule type" value="Genomic_DNA"/>
</dbReference>
<name>A0A8H7SN78_9FUNG</name>
<dbReference type="PROSITE" id="PS50188">
    <property type="entry name" value="B302_SPRY"/>
    <property type="match status" value="1"/>
</dbReference>
<keyword evidence="3" id="KW-1185">Reference proteome</keyword>
<dbReference type="InterPro" id="IPR035782">
    <property type="entry name" value="SPRY_RanBP9/10"/>
</dbReference>
<dbReference type="SMART" id="SM00757">
    <property type="entry name" value="CRA"/>
    <property type="match status" value="1"/>
</dbReference>
<evidence type="ECO:0000259" key="1">
    <source>
        <dbReference type="PROSITE" id="PS50188"/>
    </source>
</evidence>
<dbReference type="Pfam" id="PF00622">
    <property type="entry name" value="SPRY"/>
    <property type="match status" value="1"/>
</dbReference>
<accession>A0A8H7SN78</accession>
<dbReference type="CDD" id="cd12909">
    <property type="entry name" value="SPRY_RanBP9_10"/>
    <property type="match status" value="1"/>
</dbReference>
<dbReference type="InterPro" id="IPR024964">
    <property type="entry name" value="CTLH/CRA"/>
</dbReference>
<dbReference type="InterPro" id="IPR003877">
    <property type="entry name" value="SPRY_dom"/>
</dbReference>
<dbReference type="PROSITE" id="PS50896">
    <property type="entry name" value="LISH"/>
    <property type="match status" value="1"/>
</dbReference>
<dbReference type="SMART" id="SM00449">
    <property type="entry name" value="SPRY"/>
    <property type="match status" value="1"/>
</dbReference>
<dbReference type="InterPro" id="IPR013320">
    <property type="entry name" value="ConA-like_dom_sf"/>
</dbReference>
<dbReference type="InterPro" id="IPR013144">
    <property type="entry name" value="CRA_dom"/>
</dbReference>
<proteinExistence type="predicted"/>
<dbReference type="SUPFAM" id="SSF49899">
    <property type="entry name" value="Concanavalin A-like lectins/glucanases"/>
    <property type="match status" value="1"/>
</dbReference>
<dbReference type="Gene3D" id="2.60.120.920">
    <property type="match status" value="1"/>
</dbReference>
<dbReference type="Pfam" id="PF10607">
    <property type="entry name" value="CTLH"/>
    <property type="match status" value="1"/>
</dbReference>
<dbReference type="InterPro" id="IPR043136">
    <property type="entry name" value="B30.2/SPRY_sf"/>
</dbReference>
<comment type="caution">
    <text evidence="2">The sequence shown here is derived from an EMBL/GenBank/DDBJ whole genome shotgun (WGS) entry which is preliminary data.</text>
</comment>
<dbReference type="AlphaFoldDB" id="A0A8H7SN78"/>
<dbReference type="InterPro" id="IPR050618">
    <property type="entry name" value="Ubq-SigPath_Reg"/>
</dbReference>
<feature type="non-terminal residue" evidence="2">
    <location>
        <position position="1"/>
    </location>
</feature>
<dbReference type="Proteomes" id="UP000613177">
    <property type="component" value="Unassembled WGS sequence"/>
</dbReference>
<feature type="domain" description="B30.2/SPRY" evidence="1">
    <location>
        <begin position="31"/>
        <end position="212"/>
    </location>
</feature>
<dbReference type="InterPro" id="IPR006594">
    <property type="entry name" value="LisH"/>
</dbReference>